<dbReference type="KEGG" id="mis:MICPUN_98593"/>
<sequence>MAPAAPPPPRRVITAADLASDPRASSSAHTTRDAEQAQLEKHLTAPFTSRDLFGICRGACTVCDARECPGGYLKATRDYGKDAWEEARRRGDLRHPCNKDDMTNCTRCGCEAGKHAVDEGADARERGNDAFARGDYHRALLAYSK</sequence>
<dbReference type="AlphaFoldDB" id="C1FEU9"/>
<feature type="compositionally biased region" description="Pro residues" evidence="1">
    <location>
        <begin position="1"/>
        <end position="10"/>
    </location>
</feature>
<dbReference type="RefSeq" id="XP_002507379.1">
    <property type="nucleotide sequence ID" value="XM_002507333.1"/>
</dbReference>
<dbReference type="EMBL" id="CP001574">
    <property type="protein sequence ID" value="ACO68637.1"/>
    <property type="molecule type" value="Genomic_DNA"/>
</dbReference>
<dbReference type="GeneID" id="8250678"/>
<gene>
    <name evidence="2" type="ORF">MICPUN_98593</name>
</gene>
<protein>
    <submittedName>
        <fullName evidence="2">Uncharacterized protein</fullName>
    </submittedName>
</protein>
<name>C1FEU9_MICCC</name>
<accession>C1FEU9</accession>
<proteinExistence type="predicted"/>
<feature type="region of interest" description="Disordered" evidence="1">
    <location>
        <begin position="1"/>
        <end position="36"/>
    </location>
</feature>
<evidence type="ECO:0000256" key="1">
    <source>
        <dbReference type="SAM" id="MobiDB-lite"/>
    </source>
</evidence>
<dbReference type="InParanoid" id="C1FEU9"/>
<evidence type="ECO:0000313" key="2">
    <source>
        <dbReference type="EMBL" id="ACO68637.1"/>
    </source>
</evidence>
<keyword evidence="3" id="KW-1185">Reference proteome</keyword>
<evidence type="ECO:0000313" key="3">
    <source>
        <dbReference type="Proteomes" id="UP000002009"/>
    </source>
</evidence>
<organism evidence="2 3">
    <name type="scientific">Micromonas commoda (strain RCC299 / NOUM17 / CCMP2709)</name>
    <name type="common">Picoplanktonic green alga</name>
    <dbReference type="NCBI Taxonomy" id="296587"/>
    <lineage>
        <taxon>Eukaryota</taxon>
        <taxon>Viridiplantae</taxon>
        <taxon>Chlorophyta</taxon>
        <taxon>Mamiellophyceae</taxon>
        <taxon>Mamiellales</taxon>
        <taxon>Mamiellaceae</taxon>
        <taxon>Micromonas</taxon>
    </lineage>
</organism>
<dbReference type="Proteomes" id="UP000002009">
    <property type="component" value="Chromosome 1"/>
</dbReference>
<reference evidence="2 3" key="1">
    <citation type="journal article" date="2009" name="Science">
        <title>Green evolution and dynamic adaptations revealed by genomes of the marine picoeukaryotes Micromonas.</title>
        <authorList>
            <person name="Worden A.Z."/>
            <person name="Lee J.H."/>
            <person name="Mock T."/>
            <person name="Rouze P."/>
            <person name="Simmons M.P."/>
            <person name="Aerts A.L."/>
            <person name="Allen A.E."/>
            <person name="Cuvelier M.L."/>
            <person name="Derelle E."/>
            <person name="Everett M.V."/>
            <person name="Foulon E."/>
            <person name="Grimwood J."/>
            <person name="Gundlach H."/>
            <person name="Henrissat B."/>
            <person name="Napoli C."/>
            <person name="McDonald S.M."/>
            <person name="Parker M.S."/>
            <person name="Rombauts S."/>
            <person name="Salamov A."/>
            <person name="Von Dassow P."/>
            <person name="Badger J.H."/>
            <person name="Coutinho P.M."/>
            <person name="Demir E."/>
            <person name="Dubchak I."/>
            <person name="Gentemann C."/>
            <person name="Eikrem W."/>
            <person name="Gready J.E."/>
            <person name="John U."/>
            <person name="Lanier W."/>
            <person name="Lindquist E.A."/>
            <person name="Lucas S."/>
            <person name="Mayer K.F."/>
            <person name="Moreau H."/>
            <person name="Not F."/>
            <person name="Otillar R."/>
            <person name="Panaud O."/>
            <person name="Pangilinan J."/>
            <person name="Paulsen I."/>
            <person name="Piegu B."/>
            <person name="Poliakov A."/>
            <person name="Robbens S."/>
            <person name="Schmutz J."/>
            <person name="Toulza E."/>
            <person name="Wyss T."/>
            <person name="Zelensky A."/>
            <person name="Zhou K."/>
            <person name="Armbrust E.V."/>
            <person name="Bhattacharya D."/>
            <person name="Goodenough U.W."/>
            <person name="Van de Peer Y."/>
            <person name="Grigoriev I.V."/>
        </authorList>
    </citation>
    <scope>NUCLEOTIDE SEQUENCE [LARGE SCALE GENOMIC DNA]</scope>
    <source>
        <strain evidence="3">RCC299 / NOUM17</strain>
    </source>
</reference>